<protein>
    <submittedName>
        <fullName evidence="2">Phage portal protein</fullName>
    </submittedName>
</protein>
<comment type="caution">
    <text evidence="2">The sequence shown here is derived from an EMBL/GenBank/DDBJ whole genome shotgun (WGS) entry which is preliminary data.</text>
</comment>
<evidence type="ECO:0000313" key="2">
    <source>
        <dbReference type="EMBL" id="PKR54410.1"/>
    </source>
</evidence>
<evidence type="ECO:0000313" key="3">
    <source>
        <dbReference type="Proteomes" id="UP000233597"/>
    </source>
</evidence>
<name>A0A2N3KV80_9PROT</name>
<gene>
    <name evidence="2" type="ORF">COO20_09785</name>
</gene>
<dbReference type="Pfam" id="PF05136">
    <property type="entry name" value="Phage_portal_2"/>
    <property type="match status" value="1"/>
</dbReference>
<dbReference type="RefSeq" id="WP_101266004.1">
    <property type="nucleotide sequence ID" value="NZ_NWTK01000005.1"/>
</dbReference>
<feature type="region of interest" description="Disordered" evidence="1">
    <location>
        <begin position="487"/>
        <end position="507"/>
    </location>
</feature>
<dbReference type="GO" id="GO:0005198">
    <property type="term" value="F:structural molecule activity"/>
    <property type="evidence" value="ECO:0007669"/>
    <property type="project" value="InterPro"/>
</dbReference>
<dbReference type="AlphaFoldDB" id="A0A2N3KV80"/>
<dbReference type="Proteomes" id="UP000233597">
    <property type="component" value="Unassembled WGS sequence"/>
</dbReference>
<dbReference type="EMBL" id="NWTK01000005">
    <property type="protein sequence ID" value="PKR54410.1"/>
    <property type="molecule type" value="Genomic_DNA"/>
</dbReference>
<dbReference type="OrthoDB" id="9770450at2"/>
<accession>A0A2N3KV80</accession>
<reference evidence="2 3" key="1">
    <citation type="submission" date="2017-09" db="EMBL/GenBank/DDBJ databases">
        <title>Biodiversity and function of Thalassospira species in the particle-attached aromatic-hydrocarbon-degrading consortia from the surface seawater of the South China Sea.</title>
        <authorList>
            <person name="Dong C."/>
            <person name="Liu R."/>
            <person name="Shao Z."/>
        </authorList>
    </citation>
    <scope>NUCLEOTIDE SEQUENCE [LARGE SCALE GENOMIC DNA]</scope>
    <source>
        <strain evidence="2 3">CSC1P2</strain>
    </source>
</reference>
<dbReference type="GO" id="GO:0019068">
    <property type="term" value="P:virion assembly"/>
    <property type="evidence" value="ECO:0007669"/>
    <property type="project" value="InterPro"/>
</dbReference>
<sequence length="507" mass="55228">MINPIDGVIGFFNPVAGVRRAQARQALGVVRAYEAARQRPTDDGWVSGSGGPNSEVGGGLVLMRNRARQLVRDNPYAKRMIDILAAHEIGAGIVSQANTGDSVVDDAQQAAWRAWAETTQCDADGRTNIYGLQCQIDVARHESGEVLVRLRKRSRADAKRLGLTVPLQLQVIEADYLDHTKNGPVEGGGYIVQGVEFNKRGQRVAYWIFKEHPGETYQHAIGNNISPMRIDAGEIIHVFKKQRPGQVRGVTTLHPVMMALRDLQDYHGALLMKAKVEACFSAFVRGSGGNPLTGEVKQGSSSLAKQETLQPGSIFYVDDAEDVEFANPTNSDAHILLSQTYLRSIAVGGGVTHDQLTGDLTGANYSSLRAGKIDFRRLVEQWQWSGFIPQFCEPVWRAFVQTGELAGLWEAAPIVAEHTPPGHEMIDPTKDTTALLQNVRAGFKSWPQAVREMGANPKTQASEIAAANKLFDDGGLVLDIDPRKVSRAGLTQARPDGTVLPPTNVED</sequence>
<organism evidence="2 3">
    <name type="scientific">Thalassospira marina</name>
    <dbReference type="NCBI Taxonomy" id="2048283"/>
    <lineage>
        <taxon>Bacteria</taxon>
        <taxon>Pseudomonadati</taxon>
        <taxon>Pseudomonadota</taxon>
        <taxon>Alphaproteobacteria</taxon>
        <taxon>Rhodospirillales</taxon>
        <taxon>Thalassospiraceae</taxon>
        <taxon>Thalassospira</taxon>
    </lineage>
</organism>
<proteinExistence type="predicted"/>
<evidence type="ECO:0000256" key="1">
    <source>
        <dbReference type="SAM" id="MobiDB-lite"/>
    </source>
</evidence>
<dbReference type="NCBIfam" id="TIGR01539">
    <property type="entry name" value="portal_lambda"/>
    <property type="match status" value="1"/>
</dbReference>
<dbReference type="InterPro" id="IPR006429">
    <property type="entry name" value="Phage_lambda_portal"/>
</dbReference>